<sequence>MRKEEDRFIQVHEGEPLFDTRRKTGRVIAYRVFSASVFFFVQSLRWNPVWRFTFDDRLSRRYGNDLPRLDVFVCTADPVIEPPLMVVNTVLSVAALDYPPEKLAVYLSDDGGSELTFYALAEAAEFAKTWVPFCKKFNVEPRSPAAYLSCKA</sequence>
<feature type="non-terminal residue" evidence="12">
    <location>
        <position position="1"/>
    </location>
</feature>
<evidence type="ECO:0000313" key="12">
    <source>
        <dbReference type="EMBL" id="CAG7875263.1"/>
    </source>
</evidence>
<evidence type="ECO:0000256" key="5">
    <source>
        <dbReference type="ARBA" id="ARBA00022989"/>
    </source>
</evidence>
<keyword evidence="8" id="KW-0961">Cell wall biogenesis/degradation</keyword>
<evidence type="ECO:0000256" key="2">
    <source>
        <dbReference type="ARBA" id="ARBA00022676"/>
    </source>
</evidence>
<accession>A0A8D9GAJ6</accession>
<keyword evidence="5 11" id="KW-1133">Transmembrane helix</keyword>
<keyword evidence="4 11" id="KW-0812">Transmembrane</keyword>
<dbReference type="PANTHER" id="PTHR13301">
    <property type="entry name" value="X-BOX TRANSCRIPTION FACTOR-RELATED"/>
    <property type="match status" value="1"/>
</dbReference>
<dbReference type="GO" id="GO:0000139">
    <property type="term" value="C:Golgi membrane"/>
    <property type="evidence" value="ECO:0007669"/>
    <property type="project" value="UniProtKB-SubCell"/>
</dbReference>
<evidence type="ECO:0000256" key="4">
    <source>
        <dbReference type="ARBA" id="ARBA00022692"/>
    </source>
</evidence>
<dbReference type="InterPro" id="IPR005150">
    <property type="entry name" value="Cellulose_synth"/>
</dbReference>
<feature type="binding site" evidence="10">
    <location>
        <position position="81"/>
    </location>
    <ligand>
        <name>UDP-alpha-D-glucose</name>
        <dbReference type="ChEBI" id="CHEBI:58885"/>
    </ligand>
</feature>
<evidence type="ECO:0000313" key="13">
    <source>
        <dbReference type="Proteomes" id="UP000694005"/>
    </source>
</evidence>
<evidence type="ECO:0000256" key="11">
    <source>
        <dbReference type="SAM" id="Phobius"/>
    </source>
</evidence>
<keyword evidence="6" id="KW-0333">Golgi apparatus</keyword>
<evidence type="ECO:0000256" key="10">
    <source>
        <dbReference type="PIRSR" id="PIRSR605150-2"/>
    </source>
</evidence>
<dbReference type="Gene3D" id="3.90.550.10">
    <property type="entry name" value="Spore Coat Polysaccharide Biosynthesis Protein SpsA, Chain A"/>
    <property type="match status" value="1"/>
</dbReference>
<keyword evidence="2" id="KW-0328">Glycosyltransferase</keyword>
<dbReference type="Gramene" id="A05p17840.2_BraZ1">
    <property type="protein sequence ID" value="A05p17840.2_BraZ1.CDS"/>
    <property type="gene ID" value="A05g17840.2_BraZ1"/>
</dbReference>
<name>A0A8D9GAJ6_BRACM</name>
<comment type="function">
    <text evidence="9">Thought to be a Golgi-localized beta-glycan synthase that polymerize the backbones of noncellulosic polysaccharides (hemicelluloses) of plant cell wall.</text>
</comment>
<dbReference type="AlphaFoldDB" id="A0A8D9GAJ6"/>
<keyword evidence="3" id="KW-0808">Transferase</keyword>
<dbReference type="GO" id="GO:0016760">
    <property type="term" value="F:cellulose synthase (UDP-forming) activity"/>
    <property type="evidence" value="ECO:0007669"/>
    <property type="project" value="InterPro"/>
</dbReference>
<dbReference type="Proteomes" id="UP000694005">
    <property type="component" value="Chromosome A05"/>
</dbReference>
<dbReference type="FunFam" id="3.90.550.10:FF:000138">
    <property type="entry name" value="Cellulose synthase isolog"/>
    <property type="match status" value="1"/>
</dbReference>
<evidence type="ECO:0000256" key="3">
    <source>
        <dbReference type="ARBA" id="ARBA00022679"/>
    </source>
</evidence>
<organism evidence="12 13">
    <name type="scientific">Brassica campestris</name>
    <name type="common">Field mustard</name>
    <dbReference type="NCBI Taxonomy" id="3711"/>
    <lineage>
        <taxon>Eukaryota</taxon>
        <taxon>Viridiplantae</taxon>
        <taxon>Streptophyta</taxon>
        <taxon>Embryophyta</taxon>
        <taxon>Tracheophyta</taxon>
        <taxon>Spermatophyta</taxon>
        <taxon>Magnoliopsida</taxon>
        <taxon>eudicotyledons</taxon>
        <taxon>Gunneridae</taxon>
        <taxon>Pentapetalae</taxon>
        <taxon>rosids</taxon>
        <taxon>malvids</taxon>
        <taxon>Brassicales</taxon>
        <taxon>Brassicaceae</taxon>
        <taxon>Brassiceae</taxon>
        <taxon>Brassica</taxon>
    </lineage>
</organism>
<evidence type="ECO:0000256" key="6">
    <source>
        <dbReference type="ARBA" id="ARBA00023034"/>
    </source>
</evidence>
<proteinExistence type="predicted"/>
<evidence type="ECO:0000256" key="8">
    <source>
        <dbReference type="ARBA" id="ARBA00023316"/>
    </source>
</evidence>
<comment type="subcellular location">
    <subcellularLocation>
        <location evidence="1">Golgi apparatus membrane</location>
        <topology evidence="1">Multi-pass membrane protein</topology>
    </subcellularLocation>
</comment>
<evidence type="ECO:0000256" key="1">
    <source>
        <dbReference type="ARBA" id="ARBA00004653"/>
    </source>
</evidence>
<dbReference type="GO" id="GO:0071555">
    <property type="term" value="P:cell wall organization"/>
    <property type="evidence" value="ECO:0007669"/>
    <property type="project" value="UniProtKB-KW"/>
</dbReference>
<reference evidence="12 13" key="1">
    <citation type="submission" date="2021-07" db="EMBL/GenBank/DDBJ databases">
        <authorList>
            <consortium name="Genoscope - CEA"/>
            <person name="William W."/>
        </authorList>
    </citation>
    <scope>NUCLEOTIDE SEQUENCE [LARGE SCALE GENOMIC DNA]</scope>
</reference>
<dbReference type="EMBL" id="LS974621">
    <property type="protein sequence ID" value="CAG7875263.1"/>
    <property type="molecule type" value="Genomic_DNA"/>
</dbReference>
<dbReference type="Pfam" id="PF03552">
    <property type="entry name" value="Cellulose_synt"/>
    <property type="match status" value="1"/>
</dbReference>
<dbReference type="GO" id="GO:0030244">
    <property type="term" value="P:cellulose biosynthetic process"/>
    <property type="evidence" value="ECO:0007669"/>
    <property type="project" value="InterPro"/>
</dbReference>
<protein>
    <submittedName>
        <fullName evidence="12">Uncharacterized protein</fullName>
    </submittedName>
</protein>
<evidence type="ECO:0000256" key="9">
    <source>
        <dbReference type="ARBA" id="ARBA00037405"/>
    </source>
</evidence>
<keyword evidence="7 11" id="KW-0472">Membrane</keyword>
<feature type="binding site" evidence="10">
    <location>
        <position position="110"/>
    </location>
    <ligand>
        <name>UDP-alpha-D-glucose</name>
        <dbReference type="ChEBI" id="CHEBI:58885"/>
    </ligand>
</feature>
<gene>
    <name evidence="12" type="ORF">BRAPAZ1V2_A05P17840.2</name>
</gene>
<dbReference type="InterPro" id="IPR029044">
    <property type="entry name" value="Nucleotide-diphossugar_trans"/>
</dbReference>
<feature type="transmembrane region" description="Helical" evidence="11">
    <location>
        <begin position="28"/>
        <end position="46"/>
    </location>
</feature>
<evidence type="ECO:0000256" key="7">
    <source>
        <dbReference type="ARBA" id="ARBA00023136"/>
    </source>
</evidence>